<dbReference type="EMBL" id="BMIA01000003">
    <property type="protein sequence ID" value="GGH43004.1"/>
    <property type="molecule type" value="Genomic_DNA"/>
</dbReference>
<reference evidence="7" key="1">
    <citation type="journal article" date="2019" name="Int. J. Syst. Evol. Microbiol.">
        <title>The Global Catalogue of Microorganisms (GCM) 10K type strain sequencing project: providing services to taxonomists for standard genome sequencing and annotation.</title>
        <authorList>
            <consortium name="The Broad Institute Genomics Platform"/>
            <consortium name="The Broad Institute Genome Sequencing Center for Infectious Disease"/>
            <person name="Wu L."/>
            <person name="Ma J."/>
        </authorList>
    </citation>
    <scope>NUCLEOTIDE SEQUENCE [LARGE SCALE GENOMIC DNA]</scope>
    <source>
        <strain evidence="7">CGMCC 1.15288</strain>
    </source>
</reference>
<evidence type="ECO:0000313" key="7">
    <source>
        <dbReference type="Proteomes" id="UP000600214"/>
    </source>
</evidence>
<sequence>MITLLKKIIKMRTLFVLRKTSTNKAGVCPVNCRITIDGIKATEFSVGVSVDPKKWDSKVQRVKGNSTTSIDTNRHLEIVKSEINEIYLSARARGVFLSAHEVKDFYTGKAKISCNYSDLNQRYRAELEGRGRAKSTLNRYRRCFDYLGEFLKNDLPVSRIERRHVAGFWMWLSRKGFHSDYCNKIVQACIGMFRYAIREGLTDFSPFAGTALEWTKELDTTCLSAEELEAIKTHKWNDRLQRVADSFVFMCYTGLHISDYQNVIETDRYLFQGIQFMKIKRVKTGVEAIFPLCSEVVELIDKYGGLNKMPKISGQKSNDYLKLIASGVNIEKNLTNKIARKTFTDWCLNDLGIKEEVVASMLGHTTTRQVRYYGKIKERRILAEWKDKVEFA</sequence>
<evidence type="ECO:0000256" key="1">
    <source>
        <dbReference type="ARBA" id="ARBA00022908"/>
    </source>
</evidence>
<dbReference type="InterPro" id="IPR013762">
    <property type="entry name" value="Integrase-like_cat_sf"/>
</dbReference>
<dbReference type="InterPro" id="IPR010998">
    <property type="entry name" value="Integrase_recombinase_N"/>
</dbReference>
<gene>
    <name evidence="6" type="ORF">GCM10007423_40050</name>
</gene>
<evidence type="ECO:0000256" key="2">
    <source>
        <dbReference type="ARBA" id="ARBA00023125"/>
    </source>
</evidence>
<keyword evidence="3" id="KW-0233">DNA recombination</keyword>
<evidence type="ECO:0000256" key="3">
    <source>
        <dbReference type="ARBA" id="ARBA00023172"/>
    </source>
</evidence>
<keyword evidence="1" id="KW-0229">DNA integration</keyword>
<feature type="domain" description="Core-binding (CB)" evidence="5">
    <location>
        <begin position="114"/>
        <end position="197"/>
    </location>
</feature>
<evidence type="ECO:0000313" key="6">
    <source>
        <dbReference type="EMBL" id="GGH43004.1"/>
    </source>
</evidence>
<keyword evidence="2 4" id="KW-0238">DNA-binding</keyword>
<accession>A0ABQ1Z0V3</accession>
<proteinExistence type="predicted"/>
<dbReference type="RefSeq" id="WP_188935424.1">
    <property type="nucleotide sequence ID" value="NZ_BMIA01000003.1"/>
</dbReference>
<dbReference type="PROSITE" id="PS51900">
    <property type="entry name" value="CB"/>
    <property type="match status" value="1"/>
</dbReference>
<dbReference type="Pfam" id="PF17293">
    <property type="entry name" value="Arm-DNA-bind_5"/>
    <property type="match status" value="1"/>
</dbReference>
<dbReference type="Gene3D" id="1.10.150.130">
    <property type="match status" value="1"/>
</dbReference>
<evidence type="ECO:0000256" key="4">
    <source>
        <dbReference type="PROSITE-ProRule" id="PRU01248"/>
    </source>
</evidence>
<dbReference type="Pfam" id="PF13102">
    <property type="entry name" value="Phage_int_SAM_5"/>
    <property type="match status" value="1"/>
</dbReference>
<keyword evidence="7" id="KW-1185">Reference proteome</keyword>
<name>A0ABQ1Z0V3_9BACT</name>
<dbReference type="InterPro" id="IPR035386">
    <property type="entry name" value="Arm-DNA-bind_5"/>
</dbReference>
<comment type="caution">
    <text evidence="6">The sequence shown here is derived from an EMBL/GenBank/DDBJ whole genome shotgun (WGS) entry which is preliminary data.</text>
</comment>
<dbReference type="InterPro" id="IPR044068">
    <property type="entry name" value="CB"/>
</dbReference>
<organism evidence="6 7">
    <name type="scientific">Dyadobacter endophyticus</name>
    <dbReference type="NCBI Taxonomy" id="1749036"/>
    <lineage>
        <taxon>Bacteria</taxon>
        <taxon>Pseudomonadati</taxon>
        <taxon>Bacteroidota</taxon>
        <taxon>Cytophagia</taxon>
        <taxon>Cytophagales</taxon>
        <taxon>Spirosomataceae</taxon>
        <taxon>Dyadobacter</taxon>
    </lineage>
</organism>
<protein>
    <submittedName>
        <fullName evidence="6">Transposase</fullName>
    </submittedName>
</protein>
<dbReference type="InterPro" id="IPR011010">
    <property type="entry name" value="DNA_brk_join_enz"/>
</dbReference>
<dbReference type="Gene3D" id="1.10.443.10">
    <property type="entry name" value="Intergrase catalytic core"/>
    <property type="match status" value="1"/>
</dbReference>
<dbReference type="SUPFAM" id="SSF56349">
    <property type="entry name" value="DNA breaking-rejoining enzymes"/>
    <property type="match status" value="1"/>
</dbReference>
<dbReference type="Proteomes" id="UP000600214">
    <property type="component" value="Unassembled WGS sequence"/>
</dbReference>
<dbReference type="InterPro" id="IPR025269">
    <property type="entry name" value="SAM-like_dom"/>
</dbReference>
<evidence type="ECO:0000259" key="5">
    <source>
        <dbReference type="PROSITE" id="PS51900"/>
    </source>
</evidence>